<evidence type="ECO:0000313" key="6">
    <source>
        <dbReference type="EMBL" id="CAI3982406.1"/>
    </source>
</evidence>
<feature type="transmembrane region" description="Helical" evidence="5">
    <location>
        <begin position="418"/>
        <end position="435"/>
    </location>
</feature>
<evidence type="ECO:0000256" key="2">
    <source>
        <dbReference type="ARBA" id="ARBA00022692"/>
    </source>
</evidence>
<evidence type="ECO:0000256" key="4">
    <source>
        <dbReference type="ARBA" id="ARBA00023136"/>
    </source>
</evidence>
<feature type="transmembrane region" description="Helical" evidence="5">
    <location>
        <begin position="204"/>
        <end position="225"/>
    </location>
</feature>
<feature type="transmembrane region" description="Helical" evidence="5">
    <location>
        <begin position="298"/>
        <end position="321"/>
    </location>
</feature>
<keyword evidence="3 5" id="KW-1133">Transmembrane helix</keyword>
<organism evidence="6">
    <name type="scientific">Cladocopium goreaui</name>
    <dbReference type="NCBI Taxonomy" id="2562237"/>
    <lineage>
        <taxon>Eukaryota</taxon>
        <taxon>Sar</taxon>
        <taxon>Alveolata</taxon>
        <taxon>Dinophyceae</taxon>
        <taxon>Suessiales</taxon>
        <taxon>Symbiodiniaceae</taxon>
        <taxon>Cladocopium</taxon>
    </lineage>
</organism>
<keyword evidence="4 5" id="KW-0472">Membrane</keyword>
<dbReference type="Gene3D" id="1.20.1250.20">
    <property type="entry name" value="MFS general substrate transporter like domains"/>
    <property type="match status" value="1"/>
</dbReference>
<feature type="transmembrane region" description="Helical" evidence="5">
    <location>
        <begin position="136"/>
        <end position="156"/>
    </location>
</feature>
<evidence type="ECO:0000313" key="7">
    <source>
        <dbReference type="EMBL" id="CAL1135781.1"/>
    </source>
</evidence>
<feature type="transmembrane region" description="Helical" evidence="5">
    <location>
        <begin position="441"/>
        <end position="463"/>
    </location>
</feature>
<name>A0A9P1C212_9DINO</name>
<comment type="caution">
    <text evidence="6">The sequence shown here is derived from an EMBL/GenBank/DDBJ whole genome shotgun (WGS) entry which is preliminary data.</text>
</comment>
<keyword evidence="9" id="KW-1185">Reference proteome</keyword>
<feature type="transmembrane region" description="Helical" evidence="5">
    <location>
        <begin position="359"/>
        <end position="381"/>
    </location>
</feature>
<feature type="transmembrane region" description="Helical" evidence="5">
    <location>
        <begin position="231"/>
        <end position="254"/>
    </location>
</feature>
<evidence type="ECO:0000256" key="5">
    <source>
        <dbReference type="SAM" id="Phobius"/>
    </source>
</evidence>
<dbReference type="OrthoDB" id="433715at2759"/>
<dbReference type="PANTHER" id="PTHR24064">
    <property type="entry name" value="SOLUTE CARRIER FAMILY 22 MEMBER"/>
    <property type="match status" value="1"/>
</dbReference>
<dbReference type="EMBL" id="CAMXCT020000713">
    <property type="protein sequence ID" value="CAL1135781.1"/>
    <property type="molecule type" value="Genomic_DNA"/>
</dbReference>
<dbReference type="EMBL" id="CAMXCT010000713">
    <property type="protein sequence ID" value="CAI3982406.1"/>
    <property type="molecule type" value="Genomic_DNA"/>
</dbReference>
<evidence type="ECO:0000313" key="8">
    <source>
        <dbReference type="EMBL" id="CAL4769718.1"/>
    </source>
</evidence>
<evidence type="ECO:0000256" key="1">
    <source>
        <dbReference type="ARBA" id="ARBA00004141"/>
    </source>
</evidence>
<feature type="transmembrane region" description="Helical" evidence="5">
    <location>
        <begin position="387"/>
        <end position="406"/>
    </location>
</feature>
<comment type="subcellular location">
    <subcellularLocation>
        <location evidence="1">Membrane</location>
        <topology evidence="1">Multi-pass membrane protein</topology>
    </subcellularLocation>
</comment>
<feature type="transmembrane region" description="Helical" evidence="5">
    <location>
        <begin position="176"/>
        <end position="192"/>
    </location>
</feature>
<sequence>MALAIVKAPGPDTRVLEPLRSLAELTPHMPAPIHHRHTEATSAVLCMFFFAAGLEKRKRRKRHTGLPKQLAELGSFYFGRGDAHSSPGSLKLTQVAQDVIGAASPLNVFKNDSGSTGVAVLPNPTVNETKVQRDVIGAWLIGAIALPAWHVLPVFLDLKIAADPALPGLTQDTLPIATTAIFVGWLASATILDKALEVFDQKQLLVLHIIGLLVVVLATVTVPYLTAGNLIVFTAIRFIYGLLMNITALQCIYIQERLPKDQGNQVLVLNSIAYCLVTMLMAWSCSGLTLAMDWRFEALFWCSAPLIFALAVGFSDSWMIVQSLPVAVRKQLRNIQKPSVAEVESGERKNLTFAENRNMAALAVAFLARGCGFYGLTYSAGQLSPDIYMSCMLLHGGDILGYLLALTADKYGRNNVQALCFFAACICLMLCSTGEPGTPFVLSFAVVGRLCLDVCFTTIYVALAQIFAGRASKVAFTTCETTARVGGIIAPLSGTWPTSVSCPLFASVCLAAACCTMTLPEGAADVNDGNDEKAQLSKGNKESSEMALVNEETQLFTNVVA</sequence>
<dbReference type="EMBL" id="CAMXCT030000713">
    <property type="protein sequence ID" value="CAL4769718.1"/>
    <property type="molecule type" value="Genomic_DNA"/>
</dbReference>
<dbReference type="GO" id="GO:0016020">
    <property type="term" value="C:membrane"/>
    <property type="evidence" value="ECO:0007669"/>
    <property type="project" value="UniProtKB-SubCell"/>
</dbReference>
<reference evidence="7" key="2">
    <citation type="submission" date="2024-04" db="EMBL/GenBank/DDBJ databases">
        <authorList>
            <person name="Chen Y."/>
            <person name="Shah S."/>
            <person name="Dougan E. K."/>
            <person name="Thang M."/>
            <person name="Chan C."/>
        </authorList>
    </citation>
    <scope>NUCLEOTIDE SEQUENCE [LARGE SCALE GENOMIC DNA]</scope>
</reference>
<feature type="transmembrane region" description="Helical" evidence="5">
    <location>
        <begin position="37"/>
        <end position="54"/>
    </location>
</feature>
<keyword evidence="2 5" id="KW-0812">Transmembrane</keyword>
<evidence type="ECO:0000313" key="9">
    <source>
        <dbReference type="Proteomes" id="UP001152797"/>
    </source>
</evidence>
<dbReference type="SUPFAM" id="SSF103473">
    <property type="entry name" value="MFS general substrate transporter"/>
    <property type="match status" value="1"/>
</dbReference>
<dbReference type="Proteomes" id="UP001152797">
    <property type="component" value="Unassembled WGS sequence"/>
</dbReference>
<dbReference type="AlphaFoldDB" id="A0A9P1C212"/>
<feature type="transmembrane region" description="Helical" evidence="5">
    <location>
        <begin position="266"/>
        <end position="292"/>
    </location>
</feature>
<reference evidence="6" key="1">
    <citation type="submission" date="2022-10" db="EMBL/GenBank/DDBJ databases">
        <authorList>
            <person name="Chen Y."/>
            <person name="Dougan E. K."/>
            <person name="Chan C."/>
            <person name="Rhodes N."/>
            <person name="Thang M."/>
        </authorList>
    </citation>
    <scope>NUCLEOTIDE SEQUENCE</scope>
</reference>
<evidence type="ECO:0000256" key="3">
    <source>
        <dbReference type="ARBA" id="ARBA00022989"/>
    </source>
</evidence>
<dbReference type="InterPro" id="IPR036259">
    <property type="entry name" value="MFS_trans_sf"/>
</dbReference>
<proteinExistence type="predicted"/>
<protein>
    <submittedName>
        <fullName evidence="8">Solute carrier family 22 member 6</fullName>
    </submittedName>
</protein>
<gene>
    <name evidence="6" type="ORF">C1SCF055_LOCUS10105</name>
</gene>
<accession>A0A9P1C212</accession>